<name>A0AAV1PVN5_SCOSC</name>
<keyword evidence="2" id="KW-1185">Reference proteome</keyword>
<proteinExistence type="predicted"/>
<dbReference type="AlphaFoldDB" id="A0AAV1PVN5"/>
<reference evidence="1 2" key="1">
    <citation type="submission" date="2024-01" db="EMBL/GenBank/DDBJ databases">
        <authorList>
            <person name="Alioto T."/>
            <person name="Alioto T."/>
            <person name="Gomez Garrido J."/>
        </authorList>
    </citation>
    <scope>NUCLEOTIDE SEQUENCE [LARGE SCALE GENOMIC DNA]</scope>
</reference>
<comment type="caution">
    <text evidence="1">The sequence shown here is derived from an EMBL/GenBank/DDBJ whole genome shotgun (WGS) entry which is preliminary data.</text>
</comment>
<evidence type="ECO:0000313" key="1">
    <source>
        <dbReference type="EMBL" id="CAK6975290.1"/>
    </source>
</evidence>
<sequence length="130" mass="14838">MQHDKHIDSLTDAADQWREGEDISGKQPRELQLSSFPPSCRHCHSLRANLLKKTDPCKVFGTIIARLLCFVPRRRLDLQIGELLPLLDEEKVSGPRRASQASVDCDLRDDIISSYWLLHLVGLSSHLRKK</sequence>
<dbReference type="Proteomes" id="UP001314229">
    <property type="component" value="Unassembled WGS sequence"/>
</dbReference>
<accession>A0AAV1PVN5</accession>
<organism evidence="1 2">
    <name type="scientific">Scomber scombrus</name>
    <name type="common">Atlantic mackerel</name>
    <name type="synonym">Scomber vernalis</name>
    <dbReference type="NCBI Taxonomy" id="13677"/>
    <lineage>
        <taxon>Eukaryota</taxon>
        <taxon>Metazoa</taxon>
        <taxon>Chordata</taxon>
        <taxon>Craniata</taxon>
        <taxon>Vertebrata</taxon>
        <taxon>Euteleostomi</taxon>
        <taxon>Actinopterygii</taxon>
        <taxon>Neopterygii</taxon>
        <taxon>Teleostei</taxon>
        <taxon>Neoteleostei</taxon>
        <taxon>Acanthomorphata</taxon>
        <taxon>Pelagiaria</taxon>
        <taxon>Scombriformes</taxon>
        <taxon>Scombridae</taxon>
        <taxon>Scomber</taxon>
    </lineage>
</organism>
<dbReference type="EMBL" id="CAWUFR010000293">
    <property type="protein sequence ID" value="CAK6975290.1"/>
    <property type="molecule type" value="Genomic_DNA"/>
</dbReference>
<gene>
    <name evidence="1" type="ORF">FSCOSCO3_A025382</name>
</gene>
<evidence type="ECO:0000313" key="2">
    <source>
        <dbReference type="Proteomes" id="UP001314229"/>
    </source>
</evidence>
<protein>
    <submittedName>
        <fullName evidence="1">Uncharacterized protein</fullName>
    </submittedName>
</protein>